<keyword evidence="3" id="KW-1133">Transmembrane helix</keyword>
<dbReference type="PROSITE" id="PS50005">
    <property type="entry name" value="TPR"/>
    <property type="match status" value="1"/>
</dbReference>
<name>V7PN92_PLAYE</name>
<feature type="compositionally biased region" description="Basic and acidic residues" evidence="2">
    <location>
        <begin position="1610"/>
        <end position="1621"/>
    </location>
</feature>
<keyword evidence="3" id="KW-0812">Transmembrane</keyword>
<dbReference type="EMBL" id="KI635763">
    <property type="protein sequence ID" value="ETB60227.1"/>
    <property type="molecule type" value="Genomic_DNA"/>
</dbReference>
<evidence type="ECO:0000256" key="1">
    <source>
        <dbReference type="PROSITE-ProRule" id="PRU00339"/>
    </source>
</evidence>
<gene>
    <name evidence="4" type="ORF">YYC_02550</name>
</gene>
<feature type="transmembrane region" description="Helical" evidence="3">
    <location>
        <begin position="700"/>
        <end position="718"/>
    </location>
</feature>
<dbReference type="SMART" id="SM00028">
    <property type="entry name" value="TPR"/>
    <property type="match status" value="3"/>
</dbReference>
<evidence type="ECO:0000256" key="3">
    <source>
        <dbReference type="SAM" id="Phobius"/>
    </source>
</evidence>
<feature type="repeat" description="TPR" evidence="1">
    <location>
        <begin position="1132"/>
        <end position="1165"/>
    </location>
</feature>
<evidence type="ECO:0000256" key="2">
    <source>
        <dbReference type="SAM" id="MobiDB-lite"/>
    </source>
</evidence>
<feature type="region of interest" description="Disordered" evidence="2">
    <location>
        <begin position="1610"/>
        <end position="1647"/>
    </location>
</feature>
<evidence type="ECO:0000313" key="5">
    <source>
        <dbReference type="Proteomes" id="UP000018538"/>
    </source>
</evidence>
<dbReference type="OrthoDB" id="371503at2759"/>
<keyword evidence="5" id="KW-1185">Reference proteome</keyword>
<sequence length="1647" mass="196959">MIYINSENELISIKESEINDENYGIITNILKKYNANINSWVDICIAFYKKNNYKLFLNLIKEGDKFFCNNKEGNIKLNILLLLYNSEKIINAKNLNKENELKIKLENLINHVEKNKKINNTQEREHANIGQKRTNCDYLTHYLTKGIYNFNIYLYLINKYDNKLLKKFSISSSIQIKPNDTYNNKSIFLTDKLNNEYINPLNYLIDSINIFKYLIQKNNYDFISSIYLSFALCLIYKLDHCIEFSSHVLLKIINFEIFLNKILENYRNKYKNFIDQYNQNENVNNLNTEKEQKGWFSKFAGNKNTHISLMATNKNTQDIGNVKEYLQKCIKYKNLLNLLKTFKSIIKCIIGICYMKKKNFNIASYCFTTSLQLYNFCPSYLLNSWLLLTNYINKIVQNNNFINIKDKFNFLSNSYFPQNNPYNDYVEYLKKLNKKKKLKNGCLNFENYVQCKQINENKCRIFFDNKQIDFKKGNVNTKVNENDVILSQAYTINGNEKEEYANPMIKQNSKKEKCVQKNVNKWKEYKIANTVNSVNSVNSVNNLSSVNSVHNLSSINVKDIINLTLFYYFNYIKVVIVFYSKINKNIWNFEENYEINKNDIYECNEIIDQIDNTNKECLKNKYTQVFLNNNMISMYLDLCEFWLAQGNKKAIILLKIIKEKINFNYVNKKQLSKYYLLIGIYFHIIKNMKRALKYYRKSFIIYKNYLNLYYYTISYIYLKKYNKAKKYILYAYNKYKNVYFIKLYAYFYIHTANIYLNYNVIINKQNDTNLKDGNPIMKKGEGLSYHQNKPIVDNSHIYSKFIKSDIYNENIKITIKMLEDVLTILNKYNNLFINDIDINLMKAKIYELLLTKYNDENMKSYFNLLKEIPDIKNFFFKKNKTYKISYELINNYIVALFYCGYKEKSLELMELLKREIFFKIKKFYTYYVYVFCKDDLNVFTSSNLISNNENAHKKMTKIDKYWNKITENEKIKHHSVYNINKNRKINIEEGNDDILIESATTKYKNDKDSNIPNEMVKNLKKKKIIEENKIKLKYIKEMLKCERVYKIREKLLNNMKFINGICQNSTHVNNISKINVYEKQSKKERCRNIINYLKKIYITINFNNSVLLEYNGYSYVSTSIYKIFTKIYVNYESAYIRLANIYIRNKNYAKAKDVITKGLKYNNNSVQLNLLKVYLHIKRKHYDYSIYSLNKFKKNQANETNKTNNFNRNENENDDHLQSENSSTDILINTYLAIIKFYKIKECKNKSEKNYLLNEIYNLINILIENNKNNFFIANLISVLLSINNNYEIACESFQCLIDSYQKLSYFYISSLKNLVLHMFNHIIRNNNIINNKLFVNKLNLFFNLTIKNGVSDKKIYLCYSNFLHILDRYEESINLLYEAYQKWPYDISLLNTLIICIDSCVSKYLSLDYVELKNILFMKDLIYFSFHIIYTLLHFKHFAMHSTLVLSDNKFNYYKEEDYIIEIKKKDLENIASRKYLIMAYKKFEEKINPYIESSLPSMLKQKKMLHLRKINIHKKIYEEKKRKQMNLINKTKRQESLQEELLNDVNDLNYHLSGQVENNKEDEDNKLANIEFSNNEPNVEKNIVEKSLVEKSLVEKSLVEKNLMENVPNDKKYYNDVEPHSSSSSDSSDLFEETKTKKRKIIIDK</sequence>
<dbReference type="InterPro" id="IPR011990">
    <property type="entry name" value="TPR-like_helical_dom_sf"/>
</dbReference>
<proteinExistence type="predicted"/>
<protein>
    <recommendedName>
        <fullName evidence="6">Tetratricopeptide repeat protein</fullName>
    </recommendedName>
</protein>
<dbReference type="Proteomes" id="UP000018538">
    <property type="component" value="Unassembled WGS sequence"/>
</dbReference>
<keyword evidence="3" id="KW-0472">Membrane</keyword>
<organism evidence="4 5">
    <name type="scientific">Plasmodium yoelii 17X</name>
    <dbReference type="NCBI Taxonomy" id="1323249"/>
    <lineage>
        <taxon>Eukaryota</taxon>
        <taxon>Sar</taxon>
        <taxon>Alveolata</taxon>
        <taxon>Apicomplexa</taxon>
        <taxon>Aconoidasida</taxon>
        <taxon>Haemosporida</taxon>
        <taxon>Plasmodiidae</taxon>
        <taxon>Plasmodium</taxon>
        <taxon>Plasmodium (Vinckeia)</taxon>
    </lineage>
</organism>
<evidence type="ECO:0000313" key="4">
    <source>
        <dbReference type="EMBL" id="ETB60227.1"/>
    </source>
</evidence>
<feature type="region of interest" description="Disordered" evidence="2">
    <location>
        <begin position="1199"/>
        <end position="1218"/>
    </location>
</feature>
<keyword evidence="1" id="KW-0802">TPR repeat</keyword>
<feature type="transmembrane region" description="Helical" evidence="3">
    <location>
        <begin position="739"/>
        <end position="758"/>
    </location>
</feature>
<feature type="compositionally biased region" description="Basic residues" evidence="2">
    <location>
        <begin position="1638"/>
        <end position="1647"/>
    </location>
</feature>
<reference evidence="4 5" key="1">
    <citation type="submission" date="2013-11" db="EMBL/GenBank/DDBJ databases">
        <title>The Genome Sequence of Plasmodium yoelii 17X.</title>
        <authorList>
            <consortium name="The Broad Institute Genomics Platform"/>
            <consortium name="The Broad Institute Genome Sequencing Center for Infectious Disease"/>
            <person name="Neafsey D."/>
            <person name="Adams J."/>
            <person name="Walker B."/>
            <person name="Young S.K."/>
            <person name="Zeng Q."/>
            <person name="Gargeya S."/>
            <person name="Fitzgerald M."/>
            <person name="Haas B."/>
            <person name="Abouelleil A."/>
            <person name="Alvarado L."/>
            <person name="Chapman S.B."/>
            <person name="Gainer-Dewar J."/>
            <person name="Goldberg J."/>
            <person name="Griggs A."/>
            <person name="Gujja S."/>
            <person name="Hansen M."/>
            <person name="Howarth C."/>
            <person name="Imamovic A."/>
            <person name="Ireland A."/>
            <person name="Larimer J."/>
            <person name="McCowan C."/>
            <person name="Murphy C."/>
            <person name="Pearson M."/>
            <person name="Poon T.W."/>
            <person name="Priest M."/>
            <person name="Roberts A."/>
            <person name="Saif S."/>
            <person name="Shea T."/>
            <person name="Sykes S."/>
            <person name="Wortman J."/>
            <person name="Nusbaum C."/>
            <person name="Birren B."/>
        </authorList>
    </citation>
    <scope>NUCLEOTIDE SEQUENCE [LARGE SCALE GENOMIC DNA]</scope>
    <source>
        <strain evidence="4 5">17X</strain>
    </source>
</reference>
<dbReference type="Gene3D" id="1.25.40.10">
    <property type="entry name" value="Tetratricopeptide repeat domain"/>
    <property type="match status" value="1"/>
</dbReference>
<evidence type="ECO:0008006" key="6">
    <source>
        <dbReference type="Google" id="ProtNLM"/>
    </source>
</evidence>
<feature type="compositionally biased region" description="Basic and acidic residues" evidence="2">
    <location>
        <begin position="1209"/>
        <end position="1218"/>
    </location>
</feature>
<accession>V7PN92</accession>
<feature type="compositionally biased region" description="Low complexity" evidence="2">
    <location>
        <begin position="1199"/>
        <end position="1208"/>
    </location>
</feature>
<dbReference type="InterPro" id="IPR019734">
    <property type="entry name" value="TPR_rpt"/>
</dbReference>
<dbReference type="SUPFAM" id="SSF48452">
    <property type="entry name" value="TPR-like"/>
    <property type="match status" value="1"/>
</dbReference>